<dbReference type="Gene3D" id="1.20.1530.20">
    <property type="match status" value="1"/>
</dbReference>
<feature type="transmembrane region" description="Helical" evidence="6">
    <location>
        <begin position="287"/>
        <end position="309"/>
    </location>
</feature>
<dbReference type="GO" id="GO:0015386">
    <property type="term" value="F:potassium:proton antiporter activity"/>
    <property type="evidence" value="ECO:0007669"/>
    <property type="project" value="InterPro"/>
</dbReference>
<keyword evidence="6" id="KW-0472">Membrane</keyword>
<evidence type="ECO:0000313" key="7">
    <source>
        <dbReference type="EMBL" id="CAD8455965.1"/>
    </source>
</evidence>
<keyword evidence="6" id="KW-0812">Transmembrane</keyword>
<dbReference type="EMBL" id="HBEM01021855">
    <property type="protein sequence ID" value="CAD8455965.1"/>
    <property type="molecule type" value="Transcribed_RNA"/>
</dbReference>
<sequence>MTTVNMGLSCVLAGGIMMLTRITTGFKEGISIALAVGSSSLSMAATRLQSNIPLRSPHLFRQPEELLTAMAVTSDGFLSLLMSFPNKLVEDKNSLFQAALTSAIGLAVILTIVIVTERVLSLVSDNTSQVRSRGVILKSSDLLLLKIACALLSSIVTKIALGLSFEIGAFFSGLLFARIDDTHIGSVLSIFGGILFASMGTIINFRFIIQNSVLLITTALIIYIIKLTSAMVTLSAFDVTNRRSLWFYRSISINLAKLGVSLTGIGELSLVFVAQAHSAGLVSRRNYLLFLVVTVISGVCFPSVQPIVLRIFRSGIIRGLNSRKSRSTPRSPAADQDRRSNLGPTADIQLTVREEKSI</sequence>
<keyword evidence="2" id="KW-0050">Antiport</keyword>
<feature type="transmembrane region" description="Helical" evidence="6">
    <location>
        <begin position="96"/>
        <end position="115"/>
    </location>
</feature>
<dbReference type="InterPro" id="IPR038770">
    <property type="entry name" value="Na+/solute_symporter_sf"/>
</dbReference>
<feature type="transmembrane region" description="Helical" evidence="6">
    <location>
        <begin position="184"/>
        <end position="207"/>
    </location>
</feature>
<dbReference type="PANTHER" id="PTHR16254">
    <property type="entry name" value="POTASSIUM/PROTON ANTIPORTER-RELATED"/>
    <property type="match status" value="1"/>
</dbReference>
<feature type="region of interest" description="Disordered" evidence="5">
    <location>
        <begin position="322"/>
        <end position="345"/>
    </location>
</feature>
<keyword evidence="3" id="KW-0732">Signal</keyword>
<feature type="transmembrane region" description="Helical" evidence="6">
    <location>
        <begin position="213"/>
        <end position="234"/>
    </location>
</feature>
<protein>
    <recommendedName>
        <fullName evidence="8">Cation/H+ exchanger domain-containing protein</fullName>
    </recommendedName>
</protein>
<reference evidence="7" key="1">
    <citation type="submission" date="2021-01" db="EMBL/GenBank/DDBJ databases">
        <authorList>
            <person name="Corre E."/>
            <person name="Pelletier E."/>
            <person name="Niang G."/>
            <person name="Scheremetjew M."/>
            <person name="Finn R."/>
            <person name="Kale V."/>
            <person name="Holt S."/>
            <person name="Cochrane G."/>
            <person name="Meng A."/>
            <person name="Brown T."/>
            <person name="Cohen L."/>
        </authorList>
    </citation>
    <scope>NUCLEOTIDE SEQUENCE</scope>
    <source>
        <strain evidence="7">CCMP2058</strain>
    </source>
</reference>
<keyword evidence="4" id="KW-0406">Ion transport</keyword>
<organism evidence="7">
    <name type="scientific">Amorphochlora amoebiformis</name>
    <dbReference type="NCBI Taxonomy" id="1561963"/>
    <lineage>
        <taxon>Eukaryota</taxon>
        <taxon>Sar</taxon>
        <taxon>Rhizaria</taxon>
        <taxon>Cercozoa</taxon>
        <taxon>Chlorarachniophyceae</taxon>
        <taxon>Amorphochlora</taxon>
    </lineage>
</organism>
<keyword evidence="6" id="KW-1133">Transmembrane helix</keyword>
<evidence type="ECO:0008006" key="8">
    <source>
        <dbReference type="Google" id="ProtNLM"/>
    </source>
</evidence>
<evidence type="ECO:0000256" key="2">
    <source>
        <dbReference type="ARBA" id="ARBA00022449"/>
    </source>
</evidence>
<feature type="transmembrane region" description="Helical" evidence="6">
    <location>
        <begin position="255"/>
        <end position="275"/>
    </location>
</feature>
<feature type="transmembrane region" description="Helical" evidence="6">
    <location>
        <begin position="7"/>
        <end position="23"/>
    </location>
</feature>
<evidence type="ECO:0000256" key="3">
    <source>
        <dbReference type="ARBA" id="ARBA00022729"/>
    </source>
</evidence>
<proteinExistence type="predicted"/>
<dbReference type="AlphaFoldDB" id="A0A7S0DIR9"/>
<accession>A0A7S0DIR9</accession>
<evidence type="ECO:0000256" key="6">
    <source>
        <dbReference type="SAM" id="Phobius"/>
    </source>
</evidence>
<keyword evidence="1" id="KW-0813">Transport</keyword>
<name>A0A7S0DIR9_9EUKA</name>
<dbReference type="PANTHER" id="PTHR16254:SF14">
    <property type="entry name" value="TRANSMEMBRANE AND COILED-COIL DOMAIN-CONTAINING PROTEIN 3"/>
    <property type="match status" value="1"/>
</dbReference>
<evidence type="ECO:0000256" key="4">
    <source>
        <dbReference type="ARBA" id="ARBA00023065"/>
    </source>
</evidence>
<evidence type="ECO:0000256" key="5">
    <source>
        <dbReference type="SAM" id="MobiDB-lite"/>
    </source>
</evidence>
<evidence type="ECO:0000256" key="1">
    <source>
        <dbReference type="ARBA" id="ARBA00022448"/>
    </source>
</evidence>
<dbReference type="InterPro" id="IPR045158">
    <property type="entry name" value="KEA4/5/6-like"/>
</dbReference>
<gene>
    <name evidence="7" type="ORF">LAMO00422_LOCUS14910</name>
</gene>